<reference evidence="1" key="1">
    <citation type="journal article" date="2023" name="Mol. Ecol. Resour.">
        <title>Chromosome-level genome assembly of a triploid poplar Populus alba 'Berolinensis'.</title>
        <authorList>
            <person name="Chen S."/>
            <person name="Yu Y."/>
            <person name="Wang X."/>
            <person name="Wang S."/>
            <person name="Zhang T."/>
            <person name="Zhou Y."/>
            <person name="He R."/>
            <person name="Meng N."/>
            <person name="Wang Y."/>
            <person name="Liu W."/>
            <person name="Liu Z."/>
            <person name="Liu J."/>
            <person name="Guo Q."/>
            <person name="Huang H."/>
            <person name="Sederoff R.R."/>
            <person name="Wang G."/>
            <person name="Qu G."/>
            <person name="Chen S."/>
        </authorList>
    </citation>
    <scope>NUCLEOTIDE SEQUENCE</scope>
    <source>
        <strain evidence="1">SC-2020</strain>
    </source>
</reference>
<protein>
    <submittedName>
        <fullName evidence="1">Uncharacterized protein</fullName>
    </submittedName>
</protein>
<evidence type="ECO:0000313" key="1">
    <source>
        <dbReference type="EMBL" id="KAJ6973510.1"/>
    </source>
</evidence>
<name>A0AAD6LUT8_9ROSI</name>
<accession>A0AAD6LUT8</accession>
<organism evidence="1 2">
    <name type="scientific">Populus alba x Populus x berolinensis</name>
    <dbReference type="NCBI Taxonomy" id="444605"/>
    <lineage>
        <taxon>Eukaryota</taxon>
        <taxon>Viridiplantae</taxon>
        <taxon>Streptophyta</taxon>
        <taxon>Embryophyta</taxon>
        <taxon>Tracheophyta</taxon>
        <taxon>Spermatophyta</taxon>
        <taxon>Magnoliopsida</taxon>
        <taxon>eudicotyledons</taxon>
        <taxon>Gunneridae</taxon>
        <taxon>Pentapetalae</taxon>
        <taxon>rosids</taxon>
        <taxon>fabids</taxon>
        <taxon>Malpighiales</taxon>
        <taxon>Salicaceae</taxon>
        <taxon>Saliceae</taxon>
        <taxon>Populus</taxon>
    </lineage>
</organism>
<sequence>MNQTLAQVMMKNMLQICFFMTIKSDNKVISLDDEFDLPYNEFHNTFETLYDEYKKLGSKYSLLKQNHACLLVEKDTLKRRSMHYS</sequence>
<proteinExistence type="predicted"/>
<dbReference type="AlphaFoldDB" id="A0AAD6LUT8"/>
<gene>
    <name evidence="1" type="ORF">NC653_033748</name>
</gene>
<dbReference type="Proteomes" id="UP001164929">
    <property type="component" value="Chromosome 14"/>
</dbReference>
<dbReference type="EMBL" id="JAQIZT010000014">
    <property type="protein sequence ID" value="KAJ6973510.1"/>
    <property type="molecule type" value="Genomic_DNA"/>
</dbReference>
<keyword evidence="2" id="KW-1185">Reference proteome</keyword>
<comment type="caution">
    <text evidence="1">The sequence shown here is derived from an EMBL/GenBank/DDBJ whole genome shotgun (WGS) entry which is preliminary data.</text>
</comment>
<evidence type="ECO:0000313" key="2">
    <source>
        <dbReference type="Proteomes" id="UP001164929"/>
    </source>
</evidence>